<feature type="transmembrane region" description="Helical" evidence="7">
    <location>
        <begin position="409"/>
        <end position="433"/>
    </location>
</feature>
<dbReference type="OrthoDB" id="9770347at2"/>
<dbReference type="Proteomes" id="UP000295184">
    <property type="component" value="Unassembled WGS sequence"/>
</dbReference>
<dbReference type="Pfam" id="PF13440">
    <property type="entry name" value="Polysacc_synt_3"/>
    <property type="match status" value="1"/>
</dbReference>
<organism evidence="8 9">
    <name type="scientific">Allofournierella massiliensis</name>
    <dbReference type="NCBI Taxonomy" id="1650663"/>
    <lineage>
        <taxon>Bacteria</taxon>
        <taxon>Bacillati</taxon>
        <taxon>Bacillota</taxon>
        <taxon>Clostridia</taxon>
        <taxon>Eubacteriales</taxon>
        <taxon>Oscillospiraceae</taxon>
        <taxon>Allofournierella</taxon>
    </lineage>
</organism>
<reference evidence="8 9" key="1">
    <citation type="submission" date="2019-03" db="EMBL/GenBank/DDBJ databases">
        <title>Genomic Encyclopedia of Type Strains, Phase IV (KMG-IV): sequencing the most valuable type-strain genomes for metagenomic binning, comparative biology and taxonomic classification.</title>
        <authorList>
            <person name="Goeker M."/>
        </authorList>
    </citation>
    <scope>NUCLEOTIDE SEQUENCE [LARGE SCALE GENOMIC DNA]</scope>
    <source>
        <strain evidence="8 9">DSM 100451</strain>
    </source>
</reference>
<evidence type="ECO:0000256" key="4">
    <source>
        <dbReference type="ARBA" id="ARBA00022692"/>
    </source>
</evidence>
<evidence type="ECO:0000256" key="2">
    <source>
        <dbReference type="ARBA" id="ARBA00007430"/>
    </source>
</evidence>
<feature type="transmembrane region" description="Helical" evidence="7">
    <location>
        <begin position="290"/>
        <end position="313"/>
    </location>
</feature>
<feature type="transmembrane region" description="Helical" evidence="7">
    <location>
        <begin position="82"/>
        <end position="103"/>
    </location>
</feature>
<feature type="transmembrane region" description="Helical" evidence="7">
    <location>
        <begin position="40"/>
        <end position="61"/>
    </location>
</feature>
<proteinExistence type="inferred from homology"/>
<feature type="transmembrane region" description="Helical" evidence="7">
    <location>
        <begin position="319"/>
        <end position="344"/>
    </location>
</feature>
<evidence type="ECO:0000256" key="6">
    <source>
        <dbReference type="ARBA" id="ARBA00023136"/>
    </source>
</evidence>
<gene>
    <name evidence="8" type="ORF">EDD77_101164</name>
</gene>
<keyword evidence="6 7" id="KW-0472">Membrane</keyword>
<name>A0A4R1R850_9FIRM</name>
<protein>
    <submittedName>
        <fullName evidence="8">PST family polysaccharide transporter</fullName>
    </submittedName>
</protein>
<dbReference type="GO" id="GO:0005886">
    <property type="term" value="C:plasma membrane"/>
    <property type="evidence" value="ECO:0007669"/>
    <property type="project" value="UniProtKB-SubCell"/>
</dbReference>
<accession>A0A4R1R850</accession>
<dbReference type="InterPro" id="IPR050833">
    <property type="entry name" value="Poly_Biosynth_Transport"/>
</dbReference>
<feature type="transmembrane region" description="Helical" evidence="7">
    <location>
        <begin position="381"/>
        <end position="400"/>
    </location>
</feature>
<evidence type="ECO:0000256" key="1">
    <source>
        <dbReference type="ARBA" id="ARBA00004651"/>
    </source>
</evidence>
<dbReference type="CDD" id="cd13127">
    <property type="entry name" value="MATE_tuaB_like"/>
    <property type="match status" value="1"/>
</dbReference>
<keyword evidence="4 7" id="KW-0812">Transmembrane</keyword>
<feature type="transmembrane region" description="Helical" evidence="7">
    <location>
        <begin position="356"/>
        <end position="375"/>
    </location>
</feature>
<evidence type="ECO:0000256" key="7">
    <source>
        <dbReference type="SAM" id="Phobius"/>
    </source>
</evidence>
<sequence>MSSISLKKATILNVSSKYATVIINILVTAILSRILTPNDYGIVAVITVFTNLFSILSEMGIGPAIIQNKSLTKSEIDDIFSFTAMAGIVLAGGFALLSIPIAIFFDNNVYYPIVMILSVSVYFNTINMVPNALLYRKQRFMAIAVRTVSICVATSIIAIVLAFMGAKYYTLVIQSTLSSLFLFIWNVWGSNLHLKLRVDFQSVKKIRGYSTYQFLFSITNYFSRNIDNISIGKFLGNECLAYYDKSYKLMMYPLSNLTFVINPVLHPILSVHQDDLNYIYRKYVDVIKMFSALGALIQPICFVCAQEIILILYGSQWELAVPSFMILSCSIWAQIIASSAGAIYQSINKTKLMFQSSIVHVCVTLILIFACLFKFKTIEGVSIAVAFAYILKFFIEYYFLINKGFGKSFLAFLSGLIPNFVSIIFTTLLGVFLCKTLSSVVMLESAFVGVLLKSAIIAVVWLISIIITGEIRILLEILGVVKKNG</sequence>
<evidence type="ECO:0000313" key="9">
    <source>
        <dbReference type="Proteomes" id="UP000295184"/>
    </source>
</evidence>
<keyword evidence="5 7" id="KW-1133">Transmembrane helix</keyword>
<comment type="similarity">
    <text evidence="2">Belongs to the polysaccharide synthase family.</text>
</comment>
<feature type="transmembrane region" description="Helical" evidence="7">
    <location>
        <begin position="12"/>
        <end position="34"/>
    </location>
</feature>
<comment type="subcellular location">
    <subcellularLocation>
        <location evidence="1">Cell membrane</location>
        <topology evidence="1">Multi-pass membrane protein</topology>
    </subcellularLocation>
</comment>
<feature type="transmembrane region" description="Helical" evidence="7">
    <location>
        <begin position="109"/>
        <end position="129"/>
    </location>
</feature>
<feature type="transmembrane region" description="Helical" evidence="7">
    <location>
        <begin position="445"/>
        <end position="467"/>
    </location>
</feature>
<evidence type="ECO:0000256" key="3">
    <source>
        <dbReference type="ARBA" id="ARBA00022475"/>
    </source>
</evidence>
<dbReference type="EMBL" id="SLUM01000001">
    <property type="protein sequence ID" value="TCL61710.1"/>
    <property type="molecule type" value="Genomic_DNA"/>
</dbReference>
<feature type="transmembrane region" description="Helical" evidence="7">
    <location>
        <begin position="168"/>
        <end position="188"/>
    </location>
</feature>
<comment type="caution">
    <text evidence="8">The sequence shown here is derived from an EMBL/GenBank/DDBJ whole genome shotgun (WGS) entry which is preliminary data.</text>
</comment>
<dbReference type="PANTHER" id="PTHR30250:SF10">
    <property type="entry name" value="LIPOPOLYSACCHARIDE BIOSYNTHESIS PROTEIN WZXC"/>
    <property type="match status" value="1"/>
</dbReference>
<dbReference type="AlphaFoldDB" id="A0A4R1R850"/>
<dbReference type="RefSeq" id="WP_058964174.1">
    <property type="nucleotide sequence ID" value="NZ_CABKVM010000016.1"/>
</dbReference>
<dbReference type="PANTHER" id="PTHR30250">
    <property type="entry name" value="PST FAMILY PREDICTED COLANIC ACID TRANSPORTER"/>
    <property type="match status" value="1"/>
</dbReference>
<dbReference type="STRING" id="1650663.GCA_001486665_01769"/>
<evidence type="ECO:0000313" key="8">
    <source>
        <dbReference type="EMBL" id="TCL61710.1"/>
    </source>
</evidence>
<evidence type="ECO:0000256" key="5">
    <source>
        <dbReference type="ARBA" id="ARBA00022989"/>
    </source>
</evidence>
<feature type="transmembrane region" description="Helical" evidence="7">
    <location>
        <begin position="141"/>
        <end position="162"/>
    </location>
</feature>
<keyword evidence="3" id="KW-1003">Cell membrane</keyword>